<dbReference type="AlphaFoldDB" id="A0A075AIQ1"/>
<dbReference type="EMBL" id="KL596638">
    <property type="protein sequence ID" value="KER32024.1"/>
    <property type="molecule type" value="Genomic_DNA"/>
</dbReference>
<dbReference type="Proteomes" id="UP000054324">
    <property type="component" value="Unassembled WGS sequence"/>
</dbReference>
<organism evidence="2 3">
    <name type="scientific">Opisthorchis viverrini</name>
    <name type="common">Southeast Asian liver fluke</name>
    <dbReference type="NCBI Taxonomy" id="6198"/>
    <lineage>
        <taxon>Eukaryota</taxon>
        <taxon>Metazoa</taxon>
        <taxon>Spiralia</taxon>
        <taxon>Lophotrochozoa</taxon>
        <taxon>Platyhelminthes</taxon>
        <taxon>Trematoda</taxon>
        <taxon>Digenea</taxon>
        <taxon>Opisthorchiida</taxon>
        <taxon>Opisthorchiata</taxon>
        <taxon>Opisthorchiidae</taxon>
        <taxon>Opisthorchis</taxon>
    </lineage>
</organism>
<dbReference type="Gene3D" id="2.30.29.30">
    <property type="entry name" value="Pleckstrin-homology domain (PH domain)/Phosphotyrosine-binding domain (PTB)"/>
    <property type="match status" value="1"/>
</dbReference>
<dbReference type="OrthoDB" id="10069833at2759"/>
<accession>A0A075AIQ1</accession>
<feature type="compositionally biased region" description="Polar residues" evidence="1">
    <location>
        <begin position="263"/>
        <end position="285"/>
    </location>
</feature>
<evidence type="ECO:0000256" key="1">
    <source>
        <dbReference type="SAM" id="MobiDB-lite"/>
    </source>
</evidence>
<feature type="non-terminal residue" evidence="2">
    <location>
        <position position="361"/>
    </location>
</feature>
<proteinExistence type="predicted"/>
<dbReference type="RefSeq" id="XP_009164239.1">
    <property type="nucleotide sequence ID" value="XM_009165975.1"/>
</dbReference>
<dbReference type="STRING" id="6198.A0A075AIQ1"/>
<keyword evidence="3" id="KW-1185">Reference proteome</keyword>
<name>A0A075AIQ1_OPIVI</name>
<evidence type="ECO:0000313" key="3">
    <source>
        <dbReference type="Proteomes" id="UP000054324"/>
    </source>
</evidence>
<reference evidence="2 3" key="1">
    <citation type="submission" date="2013-11" db="EMBL/GenBank/DDBJ databases">
        <title>Opisthorchis viverrini - life in the bile duct.</title>
        <authorList>
            <person name="Young N.D."/>
            <person name="Nagarajan N."/>
            <person name="Lin S.J."/>
            <person name="Korhonen P.K."/>
            <person name="Jex A.R."/>
            <person name="Hall R.S."/>
            <person name="Safavi-Hemami H."/>
            <person name="Kaewkong W."/>
            <person name="Bertrand D."/>
            <person name="Gao S."/>
            <person name="Seet Q."/>
            <person name="Wongkham S."/>
            <person name="Teh B.T."/>
            <person name="Wongkham C."/>
            <person name="Intapan P.M."/>
            <person name="Maleewong W."/>
            <person name="Yang X."/>
            <person name="Hu M."/>
            <person name="Wang Z."/>
            <person name="Hofmann A."/>
            <person name="Sternberg P.W."/>
            <person name="Tan P."/>
            <person name="Wang J."/>
            <person name="Gasser R.B."/>
        </authorList>
    </citation>
    <scope>NUCLEOTIDE SEQUENCE [LARGE SCALE GENOMIC DNA]</scope>
</reference>
<evidence type="ECO:0008006" key="4">
    <source>
        <dbReference type="Google" id="ProtNLM"/>
    </source>
</evidence>
<dbReference type="CTD" id="20327041"/>
<dbReference type="KEGG" id="ovi:T265_12873"/>
<dbReference type="GeneID" id="20327041"/>
<feature type="non-terminal residue" evidence="2">
    <location>
        <position position="1"/>
    </location>
</feature>
<evidence type="ECO:0000313" key="2">
    <source>
        <dbReference type="EMBL" id="KER32024.1"/>
    </source>
</evidence>
<gene>
    <name evidence="2" type="ORF">T265_12873</name>
</gene>
<sequence>HTDISQVENLHKEASDTALVTSLRYFFRAGKMESGNKKLKTASPRKMSKDLGKAQSMSFPAKLYGQIQVMQPRGDEICEGSLALLKARLLITKNGKKQVSIEVLPSVIHIRERKVAEPIFTHFVNDITYVWTDITKNDVCGLIVKQPISDENSYLFFGYKMKSNSTKLIGALKHILMGHISAPLDVKAGSENETLIESEPGIGDLLNLDEVGADVVKPVPVGPLLIAPPNQLGIPKSTQNWTRFDDASDVEEFGPPHAPTDNPWETSQFPASTPSEKSRSNSDGSSPLPPYNPHPTTLQPLCQLMYSGLSPWCNYNNPYPCHSPTFWPSQTFGTGAIPSWLEYEKSTIDWVSGMHQAGKSK</sequence>
<protein>
    <recommendedName>
        <fullName evidence="4">PID domain-containing protein</fullName>
    </recommendedName>
</protein>
<feature type="region of interest" description="Disordered" evidence="1">
    <location>
        <begin position="248"/>
        <end position="294"/>
    </location>
</feature>
<dbReference type="InterPro" id="IPR011993">
    <property type="entry name" value="PH-like_dom_sf"/>
</dbReference>
<dbReference type="SUPFAM" id="SSF50729">
    <property type="entry name" value="PH domain-like"/>
    <property type="match status" value="1"/>
</dbReference>